<keyword evidence="1" id="KW-0732">Signal</keyword>
<dbReference type="Gene3D" id="2.130.10.10">
    <property type="entry name" value="YVTN repeat-like/Quinoprotein amine dehydrogenase"/>
    <property type="match status" value="1"/>
</dbReference>
<dbReference type="Proteomes" id="UP000463857">
    <property type="component" value="Chromosome"/>
</dbReference>
<protein>
    <submittedName>
        <fullName evidence="2">PQQ-binding-like beta-propeller repeat protein</fullName>
    </submittedName>
</protein>
<name>A0A7L4YRT2_9ACTN</name>
<dbReference type="InterPro" id="IPR011047">
    <property type="entry name" value="Quinoprotein_ADH-like_sf"/>
</dbReference>
<dbReference type="PANTHER" id="PTHR34512">
    <property type="entry name" value="CELL SURFACE PROTEIN"/>
    <property type="match status" value="1"/>
</dbReference>
<sequence length="437" mass="45253">MRRHWRGALLAVAALLVASCTVTTDGAPSPKRPVPDPTTAELSISDAPVFVSNDLAVHPVETAQLAGDDIAIITSIDTGLITAVNLATGQVAWQLEREAALPGDPAAIVWSGPVVATAAGSVIVPYFKTQCQTDLCAPGEVDLSDETGYAALSATDGTLLWKFATVPATSDDSEEHDYVSGLVDAEIAADQNVFVATVRQLTSSSGGQGPDVFSIGIDLESGTELWRVGDFAVYQIAGAVAYGVLFDTVDEYNLSGGIPTALDPATGTSIWQLTEAESGLVYAAAGPDGALMAPAGVSGEPLTLISAGGTDLGSPGTNAMWRCPQVPDSGRLACTLGYPDPYAPSRILSINEDATVLTSEAPVPRAATVSYVDDTYIYLTTTSDSGDFNSYAVDVHGNRLSRNFPGKVVATNAKYVVVLRNDSQIGGSVSVAAYSRT</sequence>
<gene>
    <name evidence="2" type="ORF">EK0264_13895</name>
</gene>
<reference evidence="2 3" key="1">
    <citation type="journal article" date="2018" name="Int. J. Syst. Evol. Microbiol.">
        <title>Epidermidibacterium keratini gen. nov., sp. nov., a member of the family Sporichthyaceae, isolated from keratin epidermis.</title>
        <authorList>
            <person name="Lee D.G."/>
            <person name="Trujillo M.E."/>
            <person name="Kang S."/>
            <person name="Nam J.J."/>
            <person name="Kim Y.J."/>
        </authorList>
    </citation>
    <scope>NUCLEOTIDE SEQUENCE [LARGE SCALE GENOMIC DNA]</scope>
    <source>
        <strain evidence="2 3">EPI-7</strain>
    </source>
</reference>
<dbReference type="EMBL" id="CP047156">
    <property type="protein sequence ID" value="QHC01267.1"/>
    <property type="molecule type" value="Genomic_DNA"/>
</dbReference>
<feature type="signal peptide" evidence="1">
    <location>
        <begin position="1"/>
        <end position="24"/>
    </location>
</feature>
<dbReference type="KEGG" id="eke:EK0264_13895"/>
<accession>A0A7L4YRT2</accession>
<dbReference type="InterPro" id="IPR015943">
    <property type="entry name" value="WD40/YVTN_repeat-like_dom_sf"/>
</dbReference>
<organism evidence="2 3">
    <name type="scientific">Epidermidibacterium keratini</name>
    <dbReference type="NCBI Taxonomy" id="1891644"/>
    <lineage>
        <taxon>Bacteria</taxon>
        <taxon>Bacillati</taxon>
        <taxon>Actinomycetota</taxon>
        <taxon>Actinomycetes</taxon>
        <taxon>Sporichthyales</taxon>
        <taxon>Sporichthyaceae</taxon>
        <taxon>Epidermidibacterium</taxon>
    </lineage>
</organism>
<proteinExistence type="predicted"/>
<evidence type="ECO:0000256" key="1">
    <source>
        <dbReference type="SAM" id="SignalP"/>
    </source>
</evidence>
<feature type="chain" id="PRO_5039175143" evidence="1">
    <location>
        <begin position="25"/>
        <end position="437"/>
    </location>
</feature>
<keyword evidence="3" id="KW-1185">Reference proteome</keyword>
<dbReference type="OrthoDB" id="256225at2"/>
<dbReference type="AlphaFoldDB" id="A0A7L4YRT2"/>
<dbReference type="RefSeq" id="WP_159546404.1">
    <property type="nucleotide sequence ID" value="NZ_CP047156.1"/>
</dbReference>
<dbReference type="InParanoid" id="A0A7L4YRT2"/>
<dbReference type="PANTHER" id="PTHR34512:SF30">
    <property type="entry name" value="OUTER MEMBRANE PROTEIN ASSEMBLY FACTOR BAMB"/>
    <property type="match status" value="1"/>
</dbReference>
<dbReference type="SUPFAM" id="SSF50998">
    <property type="entry name" value="Quinoprotein alcohol dehydrogenase-like"/>
    <property type="match status" value="1"/>
</dbReference>
<evidence type="ECO:0000313" key="2">
    <source>
        <dbReference type="EMBL" id="QHC01267.1"/>
    </source>
</evidence>
<dbReference type="SUPFAM" id="SSF69304">
    <property type="entry name" value="Tricorn protease N-terminal domain"/>
    <property type="match status" value="1"/>
</dbReference>
<evidence type="ECO:0000313" key="3">
    <source>
        <dbReference type="Proteomes" id="UP000463857"/>
    </source>
</evidence>
<dbReference type="PROSITE" id="PS51257">
    <property type="entry name" value="PROKAR_LIPOPROTEIN"/>
    <property type="match status" value="1"/>
</dbReference>